<name>A0A6J5IPR7_9BURK</name>
<dbReference type="RefSeq" id="WP_175220553.1">
    <property type="nucleotide sequence ID" value="NZ_CABWIL020000004.1"/>
</dbReference>
<evidence type="ECO:0000313" key="2">
    <source>
        <dbReference type="Proteomes" id="UP000494301"/>
    </source>
</evidence>
<dbReference type="Gene3D" id="2.60.40.10">
    <property type="entry name" value="Immunoglobulins"/>
    <property type="match status" value="1"/>
</dbReference>
<accession>A0A6J5IPR7</accession>
<reference evidence="1 2" key="1">
    <citation type="submission" date="2020-04" db="EMBL/GenBank/DDBJ databases">
        <authorList>
            <person name="Depoorter E."/>
        </authorList>
    </citation>
    <scope>NUCLEOTIDE SEQUENCE [LARGE SCALE GENOMIC DNA]</scope>
    <source>
        <strain evidence="1 2">BCC0217</strain>
    </source>
</reference>
<dbReference type="Proteomes" id="UP000494301">
    <property type="component" value="Unassembled WGS sequence"/>
</dbReference>
<dbReference type="InterPro" id="IPR013783">
    <property type="entry name" value="Ig-like_fold"/>
</dbReference>
<protein>
    <submittedName>
        <fullName evidence="1">Cell wall surface anchor family protein</fullName>
    </submittedName>
</protein>
<gene>
    <name evidence="1" type="ORF">BLA3211_01357</name>
</gene>
<organism evidence="1 2">
    <name type="scientific">Burkholderia aenigmatica</name>
    <dbReference type="NCBI Taxonomy" id="2015348"/>
    <lineage>
        <taxon>Bacteria</taxon>
        <taxon>Pseudomonadati</taxon>
        <taxon>Pseudomonadota</taxon>
        <taxon>Betaproteobacteria</taxon>
        <taxon>Burkholderiales</taxon>
        <taxon>Burkholderiaceae</taxon>
        <taxon>Burkholderia</taxon>
        <taxon>Burkholderia cepacia complex</taxon>
    </lineage>
</organism>
<evidence type="ECO:0000313" key="1">
    <source>
        <dbReference type="EMBL" id="CAB3961715.1"/>
    </source>
</evidence>
<dbReference type="EMBL" id="CABWIL020000004">
    <property type="protein sequence ID" value="CAB3961715.1"/>
    <property type="molecule type" value="Genomic_DNA"/>
</dbReference>
<proteinExistence type="predicted"/>
<sequence length="674" mass="67519">MGHGNLAKPIVVATGIAVAMLAGCGGGSDSGAPSGSQNAAVSGTVAGGNPVANATITATDVNGKTATTQAGSNGAYTLNVAGLSQPIALVATDPSGQVSPLVTVLAQLPAGGQTAVANVTTLTTALAALLTPDGNPMDFVTSGAPVTLANTVTAASVSNATSTLDTYLANLLVAVGLSATYDPVATAFTADHTGADALIDLLRIIPQGAATYLAYKTPTDSAASTQQATYLTLNDTSTPSNVPIVPAVSAGTISNLVSLQNYLGTLPASLQPCLVAGGSGSACAGIIDANYKENGFTNITAYNTDLASSALGLGGSVPFLVASNQAGTTALIGIPYALSSAQGSLGQHTLYTTVQQTPSGTWDVIGNQLPYNLSVSTRATYRHFNDSFADVSTGNPDVSFFDAGATLNVGSLSGSGANISYANVSGPGLPSSGLWLTKSTVAGDNALAIAVKQPTSPPTGAFTTGTNTNEYRWDWATQSGVSFTPPVSGIWSKTRLNVATLPPNADYQFTLYNASGGVLGTYKVTNPNAFADATLAQAAFNSGYFPVLGNDVVASFLSGSGALAGTQTAVTVDFTLPPSNSPLTVTGVNVQSQDQNLCGFQQVVGVAPGTTSVTLTASGTGTCKGSTVNNSFLAVNNASDAAYRIVQLRSRNSSGILFYLNETYRSSASAPGAT</sequence>
<dbReference type="AlphaFoldDB" id="A0A6J5IPR7"/>